<reference evidence="3" key="2">
    <citation type="journal article" date="2018" name="Nat. Commun.">
        <title>Extreme sensitivity to ultraviolet light in the fungal pathogen causing white-nose syndrome of bats.</title>
        <authorList>
            <person name="Palmer J.M."/>
            <person name="Drees K.P."/>
            <person name="Foster J.T."/>
            <person name="Lindner D.L."/>
        </authorList>
    </citation>
    <scope>NUCLEOTIDE SEQUENCE [LARGE SCALE GENOMIC DNA]</scope>
    <source>
        <strain evidence="3">UAMH 10579</strain>
    </source>
</reference>
<feature type="compositionally biased region" description="Polar residues" evidence="1">
    <location>
        <begin position="525"/>
        <end position="545"/>
    </location>
</feature>
<feature type="compositionally biased region" description="Low complexity" evidence="1">
    <location>
        <begin position="37"/>
        <end position="64"/>
    </location>
</feature>
<feature type="compositionally biased region" description="Polar residues" evidence="1">
    <location>
        <begin position="770"/>
        <end position="791"/>
    </location>
</feature>
<feature type="region of interest" description="Disordered" evidence="1">
    <location>
        <begin position="1"/>
        <end position="187"/>
    </location>
</feature>
<dbReference type="EMBL" id="KV460223">
    <property type="protein sequence ID" value="OBT97220.1"/>
    <property type="molecule type" value="Genomic_DNA"/>
</dbReference>
<accession>A0A1B8GN01</accession>
<keyword evidence="3" id="KW-1185">Reference proteome</keyword>
<feature type="region of interest" description="Disordered" evidence="1">
    <location>
        <begin position="658"/>
        <end position="694"/>
    </location>
</feature>
<feature type="compositionally biased region" description="Basic and acidic residues" evidence="1">
    <location>
        <begin position="954"/>
        <end position="965"/>
    </location>
</feature>
<organism evidence="2 3">
    <name type="scientific">Pseudogymnoascus verrucosus</name>
    <dbReference type="NCBI Taxonomy" id="342668"/>
    <lineage>
        <taxon>Eukaryota</taxon>
        <taxon>Fungi</taxon>
        <taxon>Dikarya</taxon>
        <taxon>Ascomycota</taxon>
        <taxon>Pezizomycotina</taxon>
        <taxon>Leotiomycetes</taxon>
        <taxon>Thelebolales</taxon>
        <taxon>Thelebolaceae</taxon>
        <taxon>Pseudogymnoascus</taxon>
    </lineage>
</organism>
<evidence type="ECO:0000313" key="3">
    <source>
        <dbReference type="Proteomes" id="UP000091956"/>
    </source>
</evidence>
<proteinExistence type="predicted"/>
<evidence type="ECO:0000313" key="2">
    <source>
        <dbReference type="EMBL" id="OBT97220.1"/>
    </source>
</evidence>
<sequence>MPSRERETSAGAANALTPGSLKRHKTLPHPKRDRSTETYYSSPPSTATQTMSVDSDVSPPSTSSYDLSPRTLKHASKRIGLPDLPPTPPAHSRNPSDETQTPAVPFRANGTATDSSTPNTPPNVHSPPTPDFTPPRNPRRASLMRPAPSERNSSSRAESFRTARENQSSEEIRSVFTPGESTPMDPEPLYVGLGLDLDIDRRRTPTPVLRQKFSFEDEEFRRFDGDWNVTDRVERKERYRRDDDLMKNVTVRRRTARKPYRFDESPVIPVMQEVRVDRPVAPTNATIHLQEFGLGNGTSDMVKDVSSADTLRGSEVNRQLWPEKARAESSPVPDVRRFSSMSGKSNATTIGAVVVVNSPPTQRRTLRHTKKQYGLRDFTPPGLPTAPAVTNGQPNGASEVASRIINKSNGSSRHNHNSLNSTATTTASTRSRRRILSEGAIPVVVVPERRSSVKPAQAPSLRSASSRHTRKSVSLQSAPLSQSAGSNIPGTIEQPTIRQRRMSDSATSRVQSERSTDGPPVIPQRRSSLSAPTSRNTSRSGSLTAESLRAHNAIQAVEAAKLAALAPLPPPVPPKDSVPLSNTLTVDTNGDPFFGQRLSAQVTPFSQSSHDTHGTALEISEALAINLYPHQNRSVLMIEHGPLQPRSAPKGRPIHLRTSSLPLPTDPDPMTPPQRGYPLEMEADSPLRNPRDPPQPPLIKFIPPTPAAVSPDDDSKQLGHDFLSGEAHTISAVPPERRPSLLQRALSAHRRESMSISTILPRRFSLGRQPQNSVDTATPHTYPTVSDQPADTSRLHPFWRPARFWDDLDSDDEYSDDEWDDRNYYPPSANVHPALSAPKRSLSSVLKRTFSIMPARDREIGFGAPRRTIRRSGSGNLRVVQRNNGSVGSVALGEYVRFASARQGMRNSSAPIEGMSGSDSRMSRERMRDVGFGRWNFKVGVRWVSVSGVERWAERRRERRREGLRRSISGPRGVRDGVEDVLRGRVEGGARAD</sequence>
<feature type="region of interest" description="Disordered" evidence="1">
    <location>
        <begin position="954"/>
        <end position="980"/>
    </location>
</feature>
<dbReference type="AlphaFoldDB" id="A0A1B8GN01"/>
<dbReference type="Proteomes" id="UP000091956">
    <property type="component" value="Unassembled WGS sequence"/>
</dbReference>
<feature type="region of interest" description="Disordered" evidence="1">
    <location>
        <begin position="323"/>
        <end position="342"/>
    </location>
</feature>
<gene>
    <name evidence="2" type="ORF">VE01_04623</name>
</gene>
<evidence type="ECO:0000256" key="1">
    <source>
        <dbReference type="SAM" id="MobiDB-lite"/>
    </source>
</evidence>
<feature type="compositionally biased region" description="Polar residues" evidence="1">
    <location>
        <begin position="405"/>
        <end position="420"/>
    </location>
</feature>
<feature type="region of interest" description="Disordered" evidence="1">
    <location>
        <begin position="449"/>
        <end position="545"/>
    </location>
</feature>
<feature type="compositionally biased region" description="Basic residues" evidence="1">
    <location>
        <begin position="364"/>
        <end position="373"/>
    </location>
</feature>
<dbReference type="GeneID" id="28838009"/>
<feature type="compositionally biased region" description="Pro residues" evidence="1">
    <location>
        <begin position="119"/>
        <end position="136"/>
    </location>
</feature>
<feature type="compositionally biased region" description="Polar residues" evidence="1">
    <location>
        <begin position="472"/>
        <end position="497"/>
    </location>
</feature>
<feature type="compositionally biased region" description="Basic residues" evidence="1">
    <location>
        <begin position="21"/>
        <end position="32"/>
    </location>
</feature>
<dbReference type="OrthoDB" id="3870679at2759"/>
<reference evidence="2 3" key="1">
    <citation type="submission" date="2016-03" db="EMBL/GenBank/DDBJ databases">
        <title>Comparative genomics of Pseudogymnoascus destructans, the fungus causing white-nose syndrome of bats.</title>
        <authorList>
            <person name="Palmer J.M."/>
            <person name="Drees K.P."/>
            <person name="Foster J.T."/>
            <person name="Lindner D.L."/>
        </authorList>
    </citation>
    <scope>NUCLEOTIDE SEQUENCE [LARGE SCALE GENOMIC DNA]</scope>
    <source>
        <strain evidence="2 3">UAMH 10579</strain>
    </source>
</reference>
<protein>
    <submittedName>
        <fullName evidence="2">Uncharacterized protein</fullName>
    </submittedName>
</protein>
<name>A0A1B8GN01_9PEZI</name>
<dbReference type="RefSeq" id="XP_018130953.1">
    <property type="nucleotide sequence ID" value="XM_018274094.2"/>
</dbReference>
<dbReference type="STRING" id="342668.A0A1B8GN01"/>
<feature type="region of interest" description="Disordered" evidence="1">
    <location>
        <begin position="770"/>
        <end position="793"/>
    </location>
</feature>
<feature type="region of interest" description="Disordered" evidence="1">
    <location>
        <begin position="362"/>
        <end position="435"/>
    </location>
</feature>